<feature type="domain" description="Rieske" evidence="8">
    <location>
        <begin position="241"/>
        <end position="336"/>
    </location>
</feature>
<evidence type="ECO:0000256" key="1">
    <source>
        <dbReference type="ARBA" id="ARBA00022714"/>
    </source>
</evidence>
<evidence type="ECO:0000256" key="6">
    <source>
        <dbReference type="ARBA" id="ARBA00038001"/>
    </source>
</evidence>
<evidence type="ECO:0000313" key="9">
    <source>
        <dbReference type="EMBL" id="CAA9565021.1"/>
    </source>
</evidence>
<dbReference type="Pfam" id="PF00355">
    <property type="entry name" value="Rieske"/>
    <property type="match status" value="1"/>
</dbReference>
<keyword evidence="3" id="KW-0408">Iron</keyword>
<accession>A0A6J4V0H5</accession>
<dbReference type="PANTHER" id="PTHR21496:SF0">
    <property type="entry name" value="RIESKE DOMAIN-CONTAINING PROTEIN"/>
    <property type="match status" value="1"/>
</dbReference>
<dbReference type="AlphaFoldDB" id="A0A6J4V0H5"/>
<keyword evidence="2" id="KW-0479">Metal-binding</keyword>
<evidence type="ECO:0000256" key="7">
    <source>
        <dbReference type="SAM" id="MobiDB-lite"/>
    </source>
</evidence>
<keyword evidence="4" id="KW-0411">Iron-sulfur</keyword>
<dbReference type="CDD" id="cd03467">
    <property type="entry name" value="Rieske"/>
    <property type="match status" value="1"/>
</dbReference>
<dbReference type="PROSITE" id="PS51296">
    <property type="entry name" value="RIESKE"/>
    <property type="match status" value="1"/>
</dbReference>
<feature type="region of interest" description="Disordered" evidence="7">
    <location>
        <begin position="1"/>
        <end position="35"/>
    </location>
</feature>
<keyword evidence="1" id="KW-0001">2Fe-2S</keyword>
<dbReference type="InterPro" id="IPR019251">
    <property type="entry name" value="DUF2231_TM"/>
</dbReference>
<reference evidence="9" key="1">
    <citation type="submission" date="2020-02" db="EMBL/GenBank/DDBJ databases">
        <authorList>
            <person name="Meier V. D."/>
        </authorList>
    </citation>
    <scope>NUCLEOTIDE SEQUENCE</scope>
    <source>
        <strain evidence="9">AVDCRST_MAG59</strain>
    </source>
</reference>
<dbReference type="GO" id="GO:0046872">
    <property type="term" value="F:metal ion binding"/>
    <property type="evidence" value="ECO:0007669"/>
    <property type="project" value="UniProtKB-KW"/>
</dbReference>
<feature type="compositionally biased region" description="Low complexity" evidence="7">
    <location>
        <begin position="8"/>
        <end position="17"/>
    </location>
</feature>
<comment type="similarity">
    <text evidence="6">Belongs to the bacterial ring-hydroxylating dioxygenase ferredoxin component family.</text>
</comment>
<organism evidence="9">
    <name type="scientific">uncultured Thermomicrobiales bacterium</name>
    <dbReference type="NCBI Taxonomy" id="1645740"/>
    <lineage>
        <taxon>Bacteria</taxon>
        <taxon>Pseudomonadati</taxon>
        <taxon>Thermomicrobiota</taxon>
        <taxon>Thermomicrobia</taxon>
        <taxon>Thermomicrobiales</taxon>
        <taxon>environmental samples</taxon>
    </lineage>
</organism>
<comment type="cofactor">
    <cofactor evidence="5">
        <name>[2Fe-2S] cluster</name>
        <dbReference type="ChEBI" id="CHEBI:190135"/>
    </cofactor>
</comment>
<proteinExistence type="inferred from homology"/>
<evidence type="ECO:0000256" key="3">
    <source>
        <dbReference type="ARBA" id="ARBA00023004"/>
    </source>
</evidence>
<sequence length="372" mass="38605">MLHRHGRSNPSRSSPGRTVAGDGVVGQTPGSISVDFPARLMRKPDRTRKTGGQEVPMEPDLAERITESLPWLDAAADRMQEAFEPVVGQSAPRALRDALYGVWLGHPLHPAVIPVPVGCWTATAVFDLIGEERAADLTLNLGLAGAVVSAVTGAAQWQDYASQKDIKRIGALHAILNTGATVLYAGSAIARRNGSRTAGMALSTLGLGVNLASAWLGGELAYEMGAGVDHTAFQSAPEEWTDVAAEADLMEGQPVRVEVGDMPVMLVRGGGGITAIGATCSHMGGPLDEGEIAEGCVTCPWHGSVFRLEDGGVVHGPATSPQPRFEVRTLGGRVSVKPYHPEPLSLPDPAAVAEAAGRVISTGDQGAGQASG</sequence>
<dbReference type="EMBL" id="CADCWF010000194">
    <property type="protein sequence ID" value="CAA9565021.1"/>
    <property type="molecule type" value="Genomic_DNA"/>
</dbReference>
<name>A0A6J4V0H5_9BACT</name>
<evidence type="ECO:0000256" key="5">
    <source>
        <dbReference type="ARBA" id="ARBA00034078"/>
    </source>
</evidence>
<evidence type="ECO:0000256" key="2">
    <source>
        <dbReference type="ARBA" id="ARBA00022723"/>
    </source>
</evidence>
<dbReference type="Pfam" id="PF09990">
    <property type="entry name" value="DUF2231"/>
    <property type="match status" value="1"/>
</dbReference>
<evidence type="ECO:0000259" key="8">
    <source>
        <dbReference type="PROSITE" id="PS51296"/>
    </source>
</evidence>
<gene>
    <name evidence="9" type="ORF">AVDCRST_MAG59-2941</name>
</gene>
<protein>
    <submittedName>
        <fullName evidence="9">Ferredoxin, 2Fe-2S</fullName>
    </submittedName>
</protein>
<dbReference type="GO" id="GO:0051537">
    <property type="term" value="F:2 iron, 2 sulfur cluster binding"/>
    <property type="evidence" value="ECO:0007669"/>
    <property type="project" value="UniProtKB-KW"/>
</dbReference>
<dbReference type="Gene3D" id="2.102.10.10">
    <property type="entry name" value="Rieske [2Fe-2S] iron-sulphur domain"/>
    <property type="match status" value="1"/>
</dbReference>
<dbReference type="InterPro" id="IPR036922">
    <property type="entry name" value="Rieske_2Fe-2S_sf"/>
</dbReference>
<evidence type="ECO:0000256" key="4">
    <source>
        <dbReference type="ARBA" id="ARBA00023014"/>
    </source>
</evidence>
<dbReference type="SUPFAM" id="SSF50022">
    <property type="entry name" value="ISP domain"/>
    <property type="match status" value="1"/>
</dbReference>
<dbReference type="PANTHER" id="PTHR21496">
    <property type="entry name" value="FERREDOXIN-RELATED"/>
    <property type="match status" value="1"/>
</dbReference>
<dbReference type="InterPro" id="IPR017941">
    <property type="entry name" value="Rieske_2Fe-2S"/>
</dbReference>